<sequence>MAVTEPPQKECEAWYSEKGWHFDKNNDFVDKNARIKDHLFSEMKRQFDLVQQPVSTDDSGDPMDPEDPYVPQIFLSKDVSTNKNLLVIVQGLGLVPPGQWARKLFTNGRRGEFKYASQFPYIQKAKELGWAVILCDPNHTLKDQQPQSERTRAHHVQRVWEDIVVPSKAESVMIAAFSAGTWSTLYLFDNNRGEFINRVRGVALMDGATGAELLKYRGGLWFKSHSHAFVLNERKKSLDNVEEVPDARDHDTVPGAAIGRVFEYLKDKLDEYEKSEEEEQESKEDEESQGDPETHKEDDDKDTREQGATIPEETEFSQKDTADSTKTDRDEPAGDRILETQNDGAKRIRLQK</sequence>
<evidence type="ECO:0000259" key="2">
    <source>
        <dbReference type="Pfam" id="PF22749"/>
    </source>
</evidence>
<dbReference type="GO" id="GO:0005634">
    <property type="term" value="C:nucleus"/>
    <property type="evidence" value="ECO:0007669"/>
    <property type="project" value="TreeGrafter"/>
</dbReference>
<dbReference type="EMBL" id="JAAAUY010000261">
    <property type="protein sequence ID" value="KAF9332422.1"/>
    <property type="molecule type" value="Genomic_DNA"/>
</dbReference>
<protein>
    <recommendedName>
        <fullName evidence="2">Arb2 domain-containing protein</fullName>
    </recommendedName>
</protein>
<gene>
    <name evidence="3" type="ORF">BG006_004707</name>
</gene>
<dbReference type="PANTHER" id="PTHR21357:SF4">
    <property type="entry name" value="FAM172 FAMILY PROTEIN HOMOLOG CG10038"/>
    <property type="match status" value="1"/>
</dbReference>
<dbReference type="Pfam" id="PF22749">
    <property type="entry name" value="Arb2"/>
    <property type="match status" value="1"/>
</dbReference>
<evidence type="ECO:0000256" key="1">
    <source>
        <dbReference type="SAM" id="MobiDB-lite"/>
    </source>
</evidence>
<evidence type="ECO:0000313" key="4">
    <source>
        <dbReference type="Proteomes" id="UP000696485"/>
    </source>
</evidence>
<accession>A0A9P5SLT8</accession>
<comment type="caution">
    <text evidence="3">The sequence shown here is derived from an EMBL/GenBank/DDBJ whole genome shotgun (WGS) entry which is preliminary data.</text>
</comment>
<name>A0A9P5SLT8_9FUNG</name>
<dbReference type="AlphaFoldDB" id="A0A9P5SLT8"/>
<proteinExistence type="predicted"/>
<reference evidence="3" key="1">
    <citation type="journal article" date="2020" name="Fungal Divers.">
        <title>Resolving the Mortierellaceae phylogeny through synthesis of multi-gene phylogenetics and phylogenomics.</title>
        <authorList>
            <person name="Vandepol N."/>
            <person name="Liber J."/>
            <person name="Desiro A."/>
            <person name="Na H."/>
            <person name="Kennedy M."/>
            <person name="Barry K."/>
            <person name="Grigoriev I.V."/>
            <person name="Miller A.N."/>
            <person name="O'Donnell K."/>
            <person name="Stajich J.E."/>
            <person name="Bonito G."/>
        </authorList>
    </citation>
    <scope>NUCLEOTIDE SEQUENCE</scope>
    <source>
        <strain evidence="3">NVP1</strain>
    </source>
</reference>
<organism evidence="3 4">
    <name type="scientific">Podila minutissima</name>
    <dbReference type="NCBI Taxonomy" id="64525"/>
    <lineage>
        <taxon>Eukaryota</taxon>
        <taxon>Fungi</taxon>
        <taxon>Fungi incertae sedis</taxon>
        <taxon>Mucoromycota</taxon>
        <taxon>Mortierellomycotina</taxon>
        <taxon>Mortierellomycetes</taxon>
        <taxon>Mortierellales</taxon>
        <taxon>Mortierellaceae</taxon>
        <taxon>Podila</taxon>
    </lineage>
</organism>
<feature type="compositionally biased region" description="Basic and acidic residues" evidence="1">
    <location>
        <begin position="292"/>
        <end position="305"/>
    </location>
</feature>
<dbReference type="Proteomes" id="UP000696485">
    <property type="component" value="Unassembled WGS sequence"/>
</dbReference>
<dbReference type="GO" id="GO:0031048">
    <property type="term" value="P:regulatory ncRNA-mediated heterochromatin formation"/>
    <property type="evidence" value="ECO:0007669"/>
    <property type="project" value="TreeGrafter"/>
</dbReference>
<dbReference type="InterPro" id="IPR048263">
    <property type="entry name" value="Arb2"/>
</dbReference>
<dbReference type="GO" id="GO:0035197">
    <property type="term" value="F:siRNA binding"/>
    <property type="evidence" value="ECO:0007669"/>
    <property type="project" value="TreeGrafter"/>
</dbReference>
<evidence type="ECO:0000313" key="3">
    <source>
        <dbReference type="EMBL" id="KAF9332422.1"/>
    </source>
</evidence>
<dbReference type="PANTHER" id="PTHR21357">
    <property type="entry name" value="FAM172 FAMILY PROTEIN HOMOLOG CG10038"/>
    <property type="match status" value="1"/>
</dbReference>
<dbReference type="InterPro" id="IPR053858">
    <property type="entry name" value="Arb2_dom"/>
</dbReference>
<feature type="compositionally biased region" description="Acidic residues" evidence="1">
    <location>
        <begin position="273"/>
        <end position="290"/>
    </location>
</feature>
<feature type="compositionally biased region" description="Basic and acidic residues" evidence="1">
    <location>
        <begin position="316"/>
        <end position="338"/>
    </location>
</feature>
<keyword evidence="4" id="KW-1185">Reference proteome</keyword>
<feature type="domain" description="Arb2" evidence="2">
    <location>
        <begin position="63"/>
        <end position="235"/>
    </location>
</feature>
<feature type="region of interest" description="Disordered" evidence="1">
    <location>
        <begin position="272"/>
        <end position="352"/>
    </location>
</feature>